<evidence type="ECO:0000256" key="8">
    <source>
        <dbReference type="ARBA" id="ARBA00023033"/>
    </source>
</evidence>
<dbReference type="InterPro" id="IPR050364">
    <property type="entry name" value="Cytochrome_P450_fung"/>
</dbReference>
<dbReference type="GO" id="GO:0020037">
    <property type="term" value="F:heme binding"/>
    <property type="evidence" value="ECO:0007669"/>
    <property type="project" value="InterPro"/>
</dbReference>
<dbReference type="PRINTS" id="PR00385">
    <property type="entry name" value="P450"/>
</dbReference>
<dbReference type="InterPro" id="IPR001128">
    <property type="entry name" value="Cyt_P450"/>
</dbReference>
<keyword evidence="6 10" id="KW-0560">Oxidoreductase</keyword>
<protein>
    <submittedName>
        <fullName evidence="11">Cytochrome P450</fullName>
    </submittedName>
</protein>
<evidence type="ECO:0000313" key="11">
    <source>
        <dbReference type="EMBL" id="KAH8103571.1"/>
    </source>
</evidence>
<keyword evidence="8 10" id="KW-0503">Monooxygenase</keyword>
<comment type="caution">
    <text evidence="11">The sequence shown here is derived from an EMBL/GenBank/DDBJ whole genome shotgun (WGS) entry which is preliminary data.</text>
</comment>
<keyword evidence="4 9" id="KW-0349">Heme</keyword>
<dbReference type="GO" id="GO:0005506">
    <property type="term" value="F:iron ion binding"/>
    <property type="evidence" value="ECO:0007669"/>
    <property type="project" value="InterPro"/>
</dbReference>
<dbReference type="AlphaFoldDB" id="A0A8K0UVP1"/>
<keyword evidence="5 9" id="KW-0479">Metal-binding</keyword>
<evidence type="ECO:0000256" key="1">
    <source>
        <dbReference type="ARBA" id="ARBA00001971"/>
    </source>
</evidence>
<evidence type="ECO:0000256" key="5">
    <source>
        <dbReference type="ARBA" id="ARBA00022723"/>
    </source>
</evidence>
<comment type="cofactor">
    <cofactor evidence="1 9">
        <name>heme</name>
        <dbReference type="ChEBI" id="CHEBI:30413"/>
    </cofactor>
</comment>
<dbReference type="PRINTS" id="PR00463">
    <property type="entry name" value="EP450I"/>
</dbReference>
<comment type="similarity">
    <text evidence="3 10">Belongs to the cytochrome P450 family.</text>
</comment>
<dbReference type="InterPro" id="IPR017972">
    <property type="entry name" value="Cyt_P450_CS"/>
</dbReference>
<accession>A0A8K0UVP1</accession>
<comment type="pathway">
    <text evidence="2">Secondary metabolite biosynthesis.</text>
</comment>
<dbReference type="PANTHER" id="PTHR46300">
    <property type="entry name" value="P450, PUTATIVE (EUROFUNG)-RELATED-RELATED"/>
    <property type="match status" value="1"/>
</dbReference>
<dbReference type="Gene3D" id="1.10.630.10">
    <property type="entry name" value="Cytochrome P450"/>
    <property type="match status" value="1"/>
</dbReference>
<evidence type="ECO:0000256" key="3">
    <source>
        <dbReference type="ARBA" id="ARBA00010617"/>
    </source>
</evidence>
<dbReference type="EMBL" id="JAEVFJ010000007">
    <property type="protein sequence ID" value="KAH8103571.1"/>
    <property type="molecule type" value="Genomic_DNA"/>
</dbReference>
<evidence type="ECO:0000256" key="10">
    <source>
        <dbReference type="RuleBase" id="RU000461"/>
    </source>
</evidence>
<proteinExistence type="inferred from homology"/>
<dbReference type="PANTHER" id="PTHR46300:SF7">
    <property type="entry name" value="P450, PUTATIVE (EUROFUNG)-RELATED"/>
    <property type="match status" value="1"/>
</dbReference>
<evidence type="ECO:0000256" key="2">
    <source>
        <dbReference type="ARBA" id="ARBA00005179"/>
    </source>
</evidence>
<evidence type="ECO:0000313" key="12">
    <source>
        <dbReference type="Proteomes" id="UP000813824"/>
    </source>
</evidence>
<dbReference type="Pfam" id="PF00067">
    <property type="entry name" value="p450"/>
    <property type="match status" value="1"/>
</dbReference>
<sequence length="512" mass="57545">MIVLLLLAILPVLALILRSKRSRSHPPLPPGPKPWPFIGNILDMPTVQPWKKYQEWCKEYKSDVIFLDIPTRPTIILGSAKACFDLLDKRSNIYSDRVVLGWNFSLALMPYTPRWRAHRRMFHQEFYQGTVNKYRPAQRQHARALLSWLSKDPQNTRQYIRQFVTSVIFFVTYGRKIDSMDDEYIGLAQGAVVGFSQASIPGAYWIEFLPFLRHIPSWIPGAASKKLIKKHRPLTVSMVDKPYTEAKIAINNGTAPPSLAASLIDRNIRKYGGTNEDPVYDQVIKNVTGVAYAAGADTTTSACSSFLLAMAMFPEVQKRAQAELDRIVGPSRLPDHDDLVHLPYIQATVMEAMRWMAVTPFGVPHAVTSDDFYNGYHIPKGAVIVPVSCCPMAILRNEKDYPSPDEFRPERFLNNKGNIDPSIRDPTTIAFGFGRRICLGRYFSNNTLSIFIASVLHVFNITAGVDTTGKPVELSTEMEGGLVAMPCNIPCGLEPRSEAATQLIREEETKEV</sequence>
<evidence type="ECO:0000256" key="6">
    <source>
        <dbReference type="ARBA" id="ARBA00023002"/>
    </source>
</evidence>
<evidence type="ECO:0000256" key="9">
    <source>
        <dbReference type="PIRSR" id="PIRSR602401-1"/>
    </source>
</evidence>
<evidence type="ECO:0000256" key="7">
    <source>
        <dbReference type="ARBA" id="ARBA00023004"/>
    </source>
</evidence>
<keyword evidence="12" id="KW-1185">Reference proteome</keyword>
<dbReference type="InterPro" id="IPR002401">
    <property type="entry name" value="Cyt_P450_E_grp-I"/>
</dbReference>
<dbReference type="GO" id="GO:0004497">
    <property type="term" value="F:monooxygenase activity"/>
    <property type="evidence" value="ECO:0007669"/>
    <property type="project" value="UniProtKB-KW"/>
</dbReference>
<dbReference type="InterPro" id="IPR036396">
    <property type="entry name" value="Cyt_P450_sf"/>
</dbReference>
<dbReference type="GO" id="GO:0016705">
    <property type="term" value="F:oxidoreductase activity, acting on paired donors, with incorporation or reduction of molecular oxygen"/>
    <property type="evidence" value="ECO:0007669"/>
    <property type="project" value="InterPro"/>
</dbReference>
<feature type="binding site" description="axial binding residue" evidence="9">
    <location>
        <position position="438"/>
    </location>
    <ligand>
        <name>heme</name>
        <dbReference type="ChEBI" id="CHEBI:30413"/>
    </ligand>
    <ligandPart>
        <name>Fe</name>
        <dbReference type="ChEBI" id="CHEBI:18248"/>
    </ligandPart>
</feature>
<dbReference type="CDD" id="cd11065">
    <property type="entry name" value="CYP64-like"/>
    <property type="match status" value="1"/>
</dbReference>
<gene>
    <name evidence="11" type="ORF">BXZ70DRAFT_889196</name>
</gene>
<dbReference type="SUPFAM" id="SSF48264">
    <property type="entry name" value="Cytochrome P450"/>
    <property type="match status" value="1"/>
</dbReference>
<keyword evidence="7 9" id="KW-0408">Iron</keyword>
<dbReference type="PROSITE" id="PS00086">
    <property type="entry name" value="CYTOCHROME_P450"/>
    <property type="match status" value="1"/>
</dbReference>
<dbReference type="Proteomes" id="UP000813824">
    <property type="component" value="Unassembled WGS sequence"/>
</dbReference>
<evidence type="ECO:0000256" key="4">
    <source>
        <dbReference type="ARBA" id="ARBA00022617"/>
    </source>
</evidence>
<reference evidence="11" key="1">
    <citation type="journal article" date="2021" name="New Phytol.">
        <title>Evolutionary innovations through gain and loss of genes in the ectomycorrhizal Boletales.</title>
        <authorList>
            <person name="Wu G."/>
            <person name="Miyauchi S."/>
            <person name="Morin E."/>
            <person name="Kuo A."/>
            <person name="Drula E."/>
            <person name="Varga T."/>
            <person name="Kohler A."/>
            <person name="Feng B."/>
            <person name="Cao Y."/>
            <person name="Lipzen A."/>
            <person name="Daum C."/>
            <person name="Hundley H."/>
            <person name="Pangilinan J."/>
            <person name="Johnson J."/>
            <person name="Barry K."/>
            <person name="LaButti K."/>
            <person name="Ng V."/>
            <person name="Ahrendt S."/>
            <person name="Min B."/>
            <person name="Choi I.G."/>
            <person name="Park H."/>
            <person name="Plett J.M."/>
            <person name="Magnuson J."/>
            <person name="Spatafora J.W."/>
            <person name="Nagy L.G."/>
            <person name="Henrissat B."/>
            <person name="Grigoriev I.V."/>
            <person name="Yang Z.L."/>
            <person name="Xu J."/>
            <person name="Martin F.M."/>
        </authorList>
    </citation>
    <scope>NUCLEOTIDE SEQUENCE</scope>
    <source>
        <strain evidence="11">KKN 215</strain>
    </source>
</reference>
<dbReference type="OrthoDB" id="2789670at2759"/>
<organism evidence="11 12">
    <name type="scientific">Cristinia sonorae</name>
    <dbReference type="NCBI Taxonomy" id="1940300"/>
    <lineage>
        <taxon>Eukaryota</taxon>
        <taxon>Fungi</taxon>
        <taxon>Dikarya</taxon>
        <taxon>Basidiomycota</taxon>
        <taxon>Agaricomycotina</taxon>
        <taxon>Agaricomycetes</taxon>
        <taxon>Agaricomycetidae</taxon>
        <taxon>Agaricales</taxon>
        <taxon>Pleurotineae</taxon>
        <taxon>Stephanosporaceae</taxon>
        <taxon>Cristinia</taxon>
    </lineage>
</organism>
<name>A0A8K0UVP1_9AGAR</name>